<feature type="domain" description="N-acetyltransferase" evidence="1">
    <location>
        <begin position="3"/>
        <end position="160"/>
    </location>
</feature>
<dbReference type="InterPro" id="IPR000182">
    <property type="entry name" value="GNAT_dom"/>
</dbReference>
<reference evidence="2 3" key="1">
    <citation type="submission" date="2020-08" db="EMBL/GenBank/DDBJ databases">
        <title>A Genomic Blueprint of the Chicken Gut Microbiome.</title>
        <authorList>
            <person name="Gilroy R."/>
            <person name="Ravi A."/>
            <person name="Getino M."/>
            <person name="Pursley I."/>
            <person name="Horton D.L."/>
            <person name="Alikhan N.-F."/>
            <person name="Baker D."/>
            <person name="Gharbi K."/>
            <person name="Hall N."/>
            <person name="Watson M."/>
            <person name="Adriaenssens E.M."/>
            <person name="Foster-Nyarko E."/>
            <person name="Jarju S."/>
            <person name="Secka A."/>
            <person name="Antonio M."/>
            <person name="Oren A."/>
            <person name="Chaudhuri R."/>
            <person name="La Ragione R.M."/>
            <person name="Hildebrand F."/>
            <person name="Pallen M.J."/>
        </authorList>
    </citation>
    <scope>NUCLEOTIDE SEQUENCE [LARGE SCALE GENOMIC DNA]</scope>
    <source>
        <strain evidence="2 3">Sa2BVA9</strain>
    </source>
</reference>
<name>A0ABR8SZQ9_9BACL</name>
<dbReference type="Gene3D" id="3.40.630.30">
    <property type="match status" value="1"/>
</dbReference>
<evidence type="ECO:0000313" key="3">
    <source>
        <dbReference type="Proteomes" id="UP000608071"/>
    </source>
</evidence>
<protein>
    <submittedName>
        <fullName evidence="2">GNAT family N-acetyltransferase</fullName>
    </submittedName>
</protein>
<dbReference type="InterPro" id="IPR016181">
    <property type="entry name" value="Acyl_CoA_acyltransferase"/>
</dbReference>
<gene>
    <name evidence="2" type="ORF">H9647_13070</name>
</gene>
<dbReference type="PANTHER" id="PTHR43259">
    <property type="entry name" value="SPT10P"/>
    <property type="match status" value="1"/>
</dbReference>
<accession>A0ABR8SZQ9</accession>
<organism evidence="2 3">
    <name type="scientific">Paenibacillus gallinarum</name>
    <dbReference type="NCBI Taxonomy" id="2762232"/>
    <lineage>
        <taxon>Bacteria</taxon>
        <taxon>Bacillati</taxon>
        <taxon>Bacillota</taxon>
        <taxon>Bacilli</taxon>
        <taxon>Bacillales</taxon>
        <taxon>Paenibacillaceae</taxon>
        <taxon>Paenibacillus</taxon>
    </lineage>
</organism>
<dbReference type="SUPFAM" id="SSF55729">
    <property type="entry name" value="Acyl-CoA N-acyltransferases (Nat)"/>
    <property type="match status" value="1"/>
</dbReference>
<sequence>MQLELISMDKEQYEDFMAFTLVTYVKEKIKAGTWIPEHAESRALEDMSRILPKGYSTENAYFYRVIDMALPTPAVIGFIWFNLYRRNNLNELFLYDITILDEYQDQGYGTETMFLLEEEARKLEVNLIGLHVFGHNERALHLYQKMGYDARSITLYKELS</sequence>
<evidence type="ECO:0000259" key="1">
    <source>
        <dbReference type="PROSITE" id="PS51186"/>
    </source>
</evidence>
<keyword evidence="3" id="KW-1185">Reference proteome</keyword>
<dbReference type="PANTHER" id="PTHR43259:SF1">
    <property type="entry name" value="N-ACETYLTRANSFERASE DOMAIN-CONTAINING PROTEIN"/>
    <property type="match status" value="1"/>
</dbReference>
<dbReference type="EMBL" id="JACSQL010000005">
    <property type="protein sequence ID" value="MBD7969001.1"/>
    <property type="molecule type" value="Genomic_DNA"/>
</dbReference>
<proteinExistence type="predicted"/>
<dbReference type="InterPro" id="IPR052829">
    <property type="entry name" value="N-acetyltransferase_domain"/>
</dbReference>
<dbReference type="Proteomes" id="UP000608071">
    <property type="component" value="Unassembled WGS sequence"/>
</dbReference>
<dbReference type="PROSITE" id="PS51186">
    <property type="entry name" value="GNAT"/>
    <property type="match status" value="1"/>
</dbReference>
<comment type="caution">
    <text evidence="2">The sequence shown here is derived from an EMBL/GenBank/DDBJ whole genome shotgun (WGS) entry which is preliminary data.</text>
</comment>
<dbReference type="RefSeq" id="WP_191800585.1">
    <property type="nucleotide sequence ID" value="NZ_JACSQL010000005.1"/>
</dbReference>
<dbReference type="CDD" id="cd04301">
    <property type="entry name" value="NAT_SF"/>
    <property type="match status" value="1"/>
</dbReference>
<dbReference type="Pfam" id="PF00583">
    <property type="entry name" value="Acetyltransf_1"/>
    <property type="match status" value="1"/>
</dbReference>
<evidence type="ECO:0000313" key="2">
    <source>
        <dbReference type="EMBL" id="MBD7969001.1"/>
    </source>
</evidence>